<sequence length="280" mass="29860">MDTKGQNKPITWFPMGFFVASYAILSALVTVAVRTVRDRPTVGSIGLPEELVTWQWFSFVIAGALVVTILMRTFRARLAWELLLGVALFLGVWFYAWLLLPTAIAVTVAAALTLLQGTVRRSLIHNVFILAGAAGTALNLAFMLPDRALILILVGLAIYDSFAGRPGGVIAEVAASLVHRGVIPGLIVPGRARDAWAPIHDAIRRLDASFLGVGDLILPMTLVSRAAVQGIPQALVVTVGVLMAAAWLGRRGPSKPFPALVPLAAGSAIPYLLLVAFRLV</sequence>
<dbReference type="STRING" id="1802399.A3E39_00450"/>
<reference evidence="2 3" key="1">
    <citation type="journal article" date="2016" name="Nat. Commun.">
        <title>Thousands of microbial genomes shed light on interconnected biogeochemical processes in an aquifer system.</title>
        <authorList>
            <person name="Anantharaman K."/>
            <person name="Brown C.T."/>
            <person name="Hug L.A."/>
            <person name="Sharon I."/>
            <person name="Castelle C.J."/>
            <person name="Probst A.J."/>
            <person name="Thomas B.C."/>
            <person name="Singh A."/>
            <person name="Wilkins M.J."/>
            <person name="Karaoz U."/>
            <person name="Brodie E.L."/>
            <person name="Williams K.H."/>
            <person name="Hubbard S.S."/>
            <person name="Banfield J.F."/>
        </authorList>
    </citation>
    <scope>NUCLEOTIDE SEQUENCE [LARGE SCALE GENOMIC DNA]</scope>
</reference>
<organism evidence="2 3">
    <name type="scientific">Candidatus Uhrbacteria bacterium RIFCSPHIGHO2_12_FULL_60_25</name>
    <dbReference type="NCBI Taxonomy" id="1802399"/>
    <lineage>
        <taxon>Bacteria</taxon>
        <taxon>Candidatus Uhriibacteriota</taxon>
    </lineage>
</organism>
<keyword evidence="1" id="KW-0472">Membrane</keyword>
<feature type="transmembrane region" description="Helical" evidence="1">
    <location>
        <begin position="260"/>
        <end position="279"/>
    </location>
</feature>
<keyword evidence="1" id="KW-1133">Transmembrane helix</keyword>
<evidence type="ECO:0000313" key="2">
    <source>
        <dbReference type="EMBL" id="OGL79237.1"/>
    </source>
</evidence>
<comment type="caution">
    <text evidence="2">The sequence shown here is derived from an EMBL/GenBank/DDBJ whole genome shotgun (WGS) entry which is preliminary data.</text>
</comment>
<evidence type="ECO:0000256" key="1">
    <source>
        <dbReference type="SAM" id="Phobius"/>
    </source>
</evidence>
<feature type="transmembrane region" description="Helical" evidence="1">
    <location>
        <begin position="126"/>
        <end position="144"/>
    </location>
</feature>
<dbReference type="Proteomes" id="UP000176603">
    <property type="component" value="Unassembled WGS sequence"/>
</dbReference>
<keyword evidence="1" id="KW-0812">Transmembrane</keyword>
<dbReference type="EMBL" id="MGEH01000015">
    <property type="protein sequence ID" value="OGL79237.1"/>
    <property type="molecule type" value="Genomic_DNA"/>
</dbReference>
<name>A0A1F7UNG5_9BACT</name>
<feature type="transmembrane region" description="Helical" evidence="1">
    <location>
        <begin position="226"/>
        <end position="248"/>
    </location>
</feature>
<feature type="transmembrane region" description="Helical" evidence="1">
    <location>
        <begin position="102"/>
        <end position="119"/>
    </location>
</feature>
<accession>A0A1F7UNG5</accession>
<proteinExistence type="predicted"/>
<feature type="transmembrane region" description="Helical" evidence="1">
    <location>
        <begin position="53"/>
        <end position="71"/>
    </location>
</feature>
<dbReference type="AlphaFoldDB" id="A0A1F7UNG5"/>
<feature type="transmembrane region" description="Helical" evidence="1">
    <location>
        <begin position="12"/>
        <end position="33"/>
    </location>
</feature>
<evidence type="ECO:0000313" key="3">
    <source>
        <dbReference type="Proteomes" id="UP000176603"/>
    </source>
</evidence>
<protein>
    <submittedName>
        <fullName evidence="2">Uncharacterized protein</fullName>
    </submittedName>
</protein>
<gene>
    <name evidence="2" type="ORF">A3E39_00450</name>
</gene>